<protein>
    <recommendedName>
        <fullName evidence="8">Flavoprotein, HI0933 family</fullName>
    </recommendedName>
</protein>
<dbReference type="AlphaFoldDB" id="A0A1H2U9L3"/>
<dbReference type="InterPro" id="IPR057661">
    <property type="entry name" value="RsdA/BaiN/AoA(So)_Rossmann"/>
</dbReference>
<evidence type="ECO:0008006" key="8">
    <source>
        <dbReference type="Google" id="ProtNLM"/>
    </source>
</evidence>
<evidence type="ECO:0000256" key="1">
    <source>
        <dbReference type="ARBA" id="ARBA00001974"/>
    </source>
</evidence>
<keyword evidence="7" id="KW-1185">Reference proteome</keyword>
<dbReference type="EMBL" id="FNNJ01000001">
    <property type="protein sequence ID" value="SDW52279.1"/>
    <property type="molecule type" value="Genomic_DNA"/>
</dbReference>
<dbReference type="STRING" id="762486.SAMN05444411_101911"/>
<dbReference type="Gene3D" id="2.40.30.10">
    <property type="entry name" value="Translation factors"/>
    <property type="match status" value="1"/>
</dbReference>
<feature type="domain" description="RsdA/BaiN/AoA(So)-like insert" evidence="5">
    <location>
        <begin position="184"/>
        <end position="345"/>
    </location>
</feature>
<comment type="cofactor">
    <cofactor evidence="1">
        <name>FAD</name>
        <dbReference type="ChEBI" id="CHEBI:57692"/>
    </cofactor>
</comment>
<evidence type="ECO:0000259" key="4">
    <source>
        <dbReference type="Pfam" id="PF03486"/>
    </source>
</evidence>
<keyword evidence="3" id="KW-0274">FAD</keyword>
<dbReference type="SUPFAM" id="SSF160996">
    <property type="entry name" value="HI0933 insert domain-like"/>
    <property type="match status" value="1"/>
</dbReference>
<dbReference type="PANTHER" id="PTHR42887">
    <property type="entry name" value="OS12G0638800 PROTEIN"/>
    <property type="match status" value="1"/>
</dbReference>
<dbReference type="Pfam" id="PF22780">
    <property type="entry name" value="HI0933_like_1st"/>
    <property type="match status" value="1"/>
</dbReference>
<dbReference type="InterPro" id="IPR036188">
    <property type="entry name" value="FAD/NAD-bd_sf"/>
</dbReference>
<accession>A0A1H2U9L3</accession>
<evidence type="ECO:0000259" key="5">
    <source>
        <dbReference type="Pfam" id="PF22780"/>
    </source>
</evidence>
<gene>
    <name evidence="6" type="ORF">SAMN05444411_101911</name>
</gene>
<reference evidence="6 7" key="1">
    <citation type="submission" date="2016-10" db="EMBL/GenBank/DDBJ databases">
        <authorList>
            <person name="de Groot N.N."/>
        </authorList>
    </citation>
    <scope>NUCLEOTIDE SEQUENCE [LARGE SCALE GENOMIC DNA]</scope>
    <source>
        <strain evidence="6 7">DSM 24956</strain>
    </source>
</reference>
<dbReference type="NCBIfam" id="TIGR00275">
    <property type="entry name" value="aminoacetone oxidase family FAD-binding enzyme"/>
    <property type="match status" value="1"/>
</dbReference>
<evidence type="ECO:0000313" key="6">
    <source>
        <dbReference type="EMBL" id="SDW52279.1"/>
    </source>
</evidence>
<dbReference type="InterPro" id="IPR055178">
    <property type="entry name" value="RsdA/BaiN/AoA(So)-like_dom"/>
</dbReference>
<dbReference type="RefSeq" id="WP_090120144.1">
    <property type="nucleotide sequence ID" value="NZ_FNNJ01000001.1"/>
</dbReference>
<sequence length="403" mass="44680">MKKLIIVGGGAAGFFAAINAAELNPELEVVILEGSNKVLQKVKVSGGGRCNVTHACFVPKDLTEFYPRGKKELLGPFHQFMTGDTMEWFENRGVPLKIEDDNRIFPESNSSQTIIDCFVESAKQAKVVLKTSTRVDSIEKKEEKFIVKTNSEDFIADYVLIAAGSNAKVWSLVEVLGHKIIKPVPSLFTFNIKDERLKDIPGISVPKASVKILNSKLAEKGPLLVTHWGLSGPGILKLSAWGALELAAKNYQFQIEVNWLSKQTEGVLEFLKSQKKKNAKKQVILRSVFEDISKRLWSKLVKAAQISETAQWAQLSNKQLENLASQLTKCTFQVNGKSTFKDEFVTAGGVDLKEINFKRFESKLHKNLFFAGEVLNIDAVTGGFNFQNAWTGGWIVANSIGNL</sequence>
<dbReference type="OrthoDB" id="9773233at2"/>
<dbReference type="Gene3D" id="3.50.50.60">
    <property type="entry name" value="FAD/NAD(P)-binding domain"/>
    <property type="match status" value="1"/>
</dbReference>
<dbReference type="SUPFAM" id="SSF51905">
    <property type="entry name" value="FAD/NAD(P)-binding domain"/>
    <property type="match status" value="1"/>
</dbReference>
<dbReference type="InterPro" id="IPR004792">
    <property type="entry name" value="BaiN-like"/>
</dbReference>
<dbReference type="Gene3D" id="1.10.8.260">
    <property type="entry name" value="HI0933 insert domain-like"/>
    <property type="match status" value="1"/>
</dbReference>
<proteinExistence type="predicted"/>
<dbReference type="Pfam" id="PF03486">
    <property type="entry name" value="HI0933_like"/>
    <property type="match status" value="1"/>
</dbReference>
<dbReference type="InterPro" id="IPR023166">
    <property type="entry name" value="BaiN-like_dom_sf"/>
</dbReference>
<dbReference type="PANTHER" id="PTHR42887:SF2">
    <property type="entry name" value="OS12G0638800 PROTEIN"/>
    <property type="match status" value="1"/>
</dbReference>
<organism evidence="6 7">
    <name type="scientific">Lutibacter oricola</name>
    <dbReference type="NCBI Taxonomy" id="762486"/>
    <lineage>
        <taxon>Bacteria</taxon>
        <taxon>Pseudomonadati</taxon>
        <taxon>Bacteroidota</taxon>
        <taxon>Flavobacteriia</taxon>
        <taxon>Flavobacteriales</taxon>
        <taxon>Flavobacteriaceae</taxon>
        <taxon>Lutibacter</taxon>
    </lineage>
</organism>
<evidence type="ECO:0000256" key="3">
    <source>
        <dbReference type="ARBA" id="ARBA00022827"/>
    </source>
</evidence>
<evidence type="ECO:0000256" key="2">
    <source>
        <dbReference type="ARBA" id="ARBA00022630"/>
    </source>
</evidence>
<dbReference type="Proteomes" id="UP000199595">
    <property type="component" value="Unassembled WGS sequence"/>
</dbReference>
<keyword evidence="2" id="KW-0285">Flavoprotein</keyword>
<feature type="domain" description="RsdA/BaiN/AoA(So)-like Rossmann fold-like" evidence="4">
    <location>
        <begin position="3"/>
        <end position="398"/>
    </location>
</feature>
<dbReference type="PRINTS" id="PR00368">
    <property type="entry name" value="FADPNR"/>
</dbReference>
<evidence type="ECO:0000313" key="7">
    <source>
        <dbReference type="Proteomes" id="UP000199595"/>
    </source>
</evidence>
<dbReference type="PRINTS" id="PR00411">
    <property type="entry name" value="PNDRDTASEI"/>
</dbReference>
<name>A0A1H2U9L3_9FLAO</name>